<keyword evidence="2" id="KW-1133">Transmembrane helix</keyword>
<feature type="region of interest" description="Disordered" evidence="1">
    <location>
        <begin position="1"/>
        <end position="21"/>
    </location>
</feature>
<feature type="transmembrane region" description="Helical" evidence="2">
    <location>
        <begin position="78"/>
        <end position="98"/>
    </location>
</feature>
<proteinExistence type="predicted"/>
<dbReference type="RefSeq" id="WP_256421865.1">
    <property type="nucleotide sequence ID" value="NZ_JANHDI010000009.1"/>
</dbReference>
<dbReference type="Pfam" id="PF02517">
    <property type="entry name" value="Rce1-like"/>
    <property type="match status" value="1"/>
</dbReference>
<sequence>MPRDADDPSEQATGSTGETDHQRQLKRILLAPFWNRTERRPRALWRILGAFVLVAIGSQVLPSVLFGNSDLPPSVLGLAQNVFIVGTVVFVIVVWAQYVDHRRVTEYGLEVGPEWLRDASVGVVIAFVAWGLALAVHLTRGWAYTAAVLSPGNAANALPFALALLAFVVQFLLVGIWEELLFRGLVLKNAAEGFHSQWVSERGAVLAGLGASSLLFGAVHADQATSLPALGFWVLMGLVLGSTYIVTDSLALPIGLHFATNLAFNNVYGLSNVRPETAEIAATLLRPEFTGPTRFVGVSGLVNVGVVVLIAALSIGYVTIQYGPIRVRVASVYAIDSEST</sequence>
<feature type="transmembrane region" description="Helical" evidence="2">
    <location>
        <begin position="295"/>
        <end position="320"/>
    </location>
</feature>
<evidence type="ECO:0000313" key="5">
    <source>
        <dbReference type="Proteomes" id="UP001597085"/>
    </source>
</evidence>
<dbReference type="GO" id="GO:0080120">
    <property type="term" value="P:CAAX-box protein maturation"/>
    <property type="evidence" value="ECO:0007669"/>
    <property type="project" value="UniProtKB-ARBA"/>
</dbReference>
<feature type="domain" description="CAAX prenyl protease 2/Lysostaphin resistance protein A-like" evidence="3">
    <location>
        <begin position="163"/>
        <end position="262"/>
    </location>
</feature>
<accession>A0ABD6CRC1</accession>
<dbReference type="InterPro" id="IPR003675">
    <property type="entry name" value="Rce1/LyrA-like_dom"/>
</dbReference>
<dbReference type="GO" id="GO:0004175">
    <property type="term" value="F:endopeptidase activity"/>
    <property type="evidence" value="ECO:0007669"/>
    <property type="project" value="UniProtKB-ARBA"/>
</dbReference>
<evidence type="ECO:0000256" key="1">
    <source>
        <dbReference type="SAM" id="MobiDB-lite"/>
    </source>
</evidence>
<evidence type="ECO:0000256" key="2">
    <source>
        <dbReference type="SAM" id="Phobius"/>
    </source>
</evidence>
<dbReference type="PANTHER" id="PTHR39430">
    <property type="entry name" value="MEMBRANE-ASSOCIATED PROTEASE-RELATED"/>
    <property type="match status" value="1"/>
</dbReference>
<keyword evidence="5" id="KW-1185">Reference proteome</keyword>
<comment type="caution">
    <text evidence="4">The sequence shown here is derived from an EMBL/GenBank/DDBJ whole genome shotgun (WGS) entry which is preliminary data.</text>
</comment>
<dbReference type="EC" id="3.4.-.-" evidence="4"/>
<dbReference type="Proteomes" id="UP001597085">
    <property type="component" value="Unassembled WGS sequence"/>
</dbReference>
<protein>
    <submittedName>
        <fullName evidence="4">CPBP family intramembrane glutamic endopeptidase</fullName>
        <ecNumber evidence="4">3.4.-.-</ecNumber>
    </submittedName>
</protein>
<organism evidence="4 5">
    <name type="scientific">Halobellus rarus</name>
    <dbReference type="NCBI Taxonomy" id="1126237"/>
    <lineage>
        <taxon>Archaea</taxon>
        <taxon>Methanobacteriati</taxon>
        <taxon>Methanobacteriota</taxon>
        <taxon>Stenosarchaea group</taxon>
        <taxon>Halobacteria</taxon>
        <taxon>Halobacteriales</taxon>
        <taxon>Haloferacaceae</taxon>
        <taxon>Halobellus</taxon>
    </lineage>
</organism>
<feature type="transmembrane region" description="Helical" evidence="2">
    <location>
        <begin position="119"/>
        <end position="138"/>
    </location>
</feature>
<keyword evidence="2" id="KW-0812">Transmembrane</keyword>
<keyword evidence="4" id="KW-0378">Hydrolase</keyword>
<keyword evidence="2" id="KW-0472">Membrane</keyword>
<gene>
    <name evidence="4" type="ORF">ACFSBX_15360</name>
</gene>
<dbReference type="AlphaFoldDB" id="A0ABD6CRC1"/>
<feature type="transmembrane region" description="Helical" evidence="2">
    <location>
        <begin position="227"/>
        <end position="246"/>
    </location>
</feature>
<evidence type="ECO:0000259" key="3">
    <source>
        <dbReference type="Pfam" id="PF02517"/>
    </source>
</evidence>
<feature type="transmembrane region" description="Helical" evidence="2">
    <location>
        <begin position="158"/>
        <end position="182"/>
    </location>
</feature>
<dbReference type="PANTHER" id="PTHR39430:SF1">
    <property type="entry name" value="PROTEASE"/>
    <property type="match status" value="1"/>
</dbReference>
<dbReference type="EMBL" id="JBHUDK010000014">
    <property type="protein sequence ID" value="MFD1600327.1"/>
    <property type="molecule type" value="Genomic_DNA"/>
</dbReference>
<feature type="transmembrane region" description="Helical" evidence="2">
    <location>
        <begin position="43"/>
        <end position="66"/>
    </location>
</feature>
<reference evidence="4 5" key="1">
    <citation type="journal article" date="2019" name="Int. J. Syst. Evol. Microbiol.">
        <title>The Global Catalogue of Microorganisms (GCM) 10K type strain sequencing project: providing services to taxonomists for standard genome sequencing and annotation.</title>
        <authorList>
            <consortium name="The Broad Institute Genomics Platform"/>
            <consortium name="The Broad Institute Genome Sequencing Center for Infectious Disease"/>
            <person name="Wu L."/>
            <person name="Ma J."/>
        </authorList>
    </citation>
    <scope>NUCLEOTIDE SEQUENCE [LARGE SCALE GENOMIC DNA]</scope>
    <source>
        <strain evidence="4 5">CGMCC 1.12121</strain>
    </source>
</reference>
<name>A0ABD6CRC1_9EURY</name>
<evidence type="ECO:0000313" key="4">
    <source>
        <dbReference type="EMBL" id="MFD1600327.1"/>
    </source>
</evidence>